<dbReference type="EMBL" id="BAAAUT010000031">
    <property type="protein sequence ID" value="GAA3145119.1"/>
    <property type="molecule type" value="Genomic_DNA"/>
</dbReference>
<comment type="caution">
    <text evidence="1">The sequence shown here is derived from an EMBL/GenBank/DDBJ whole genome shotgun (WGS) entry which is preliminary data.</text>
</comment>
<sequence>MPTQTRGGESPQARGRELARIGRQLWQETGSVKKAAIELMNRYPDIPSLQAHRYACSLSQDQAAVRYNEVTGYQTNLGGTSINAWETWARARGGAGSPPSFSSLLILATAYSSGPLGVATEHISPSDLIAEAYERLAPEDQLSLKRFTEADTSRSPVDTHAATVRRPIWRDDQAIPAEDNVIGPDFNLTAPTVEYGNPELCVYSLPNPRPGRLLNLSWASFGYGIERLIQQIKDVGRRVDVDACFGINEAGLVMATFLASAQFGRCPIGYLKCNKSRDFIALDPASMYPELPEAPSIVLCDFEVKHADVVGFITREIRKRYPGAEIYFAVFGAMTKEQNLEVASFDDLTGADIMRAADFKAVFIAATMSPPGIEPPLELR</sequence>
<evidence type="ECO:0000313" key="2">
    <source>
        <dbReference type="Proteomes" id="UP001500320"/>
    </source>
</evidence>
<reference evidence="2" key="1">
    <citation type="journal article" date="2019" name="Int. J. Syst. Evol. Microbiol.">
        <title>The Global Catalogue of Microorganisms (GCM) 10K type strain sequencing project: providing services to taxonomists for standard genome sequencing and annotation.</title>
        <authorList>
            <consortium name="The Broad Institute Genomics Platform"/>
            <consortium name="The Broad Institute Genome Sequencing Center for Infectious Disease"/>
            <person name="Wu L."/>
            <person name="Ma J."/>
        </authorList>
    </citation>
    <scope>NUCLEOTIDE SEQUENCE [LARGE SCALE GENOMIC DNA]</scope>
    <source>
        <strain evidence="2">JCM 9373</strain>
    </source>
</reference>
<accession>A0ABP6NDW7</accession>
<keyword evidence="2" id="KW-1185">Reference proteome</keyword>
<dbReference type="Proteomes" id="UP001500320">
    <property type="component" value="Unassembled WGS sequence"/>
</dbReference>
<dbReference type="RefSeq" id="WP_344861736.1">
    <property type="nucleotide sequence ID" value="NZ_BAAAUT010000031.1"/>
</dbReference>
<protein>
    <submittedName>
        <fullName evidence="1">Uncharacterized protein</fullName>
    </submittedName>
</protein>
<evidence type="ECO:0000313" key="1">
    <source>
        <dbReference type="EMBL" id="GAA3145119.1"/>
    </source>
</evidence>
<name>A0ABP6NDW7_9ACTN</name>
<organism evidence="1 2">
    <name type="scientific">Planomonospora alba</name>
    <dbReference type="NCBI Taxonomy" id="161354"/>
    <lineage>
        <taxon>Bacteria</taxon>
        <taxon>Bacillati</taxon>
        <taxon>Actinomycetota</taxon>
        <taxon>Actinomycetes</taxon>
        <taxon>Streptosporangiales</taxon>
        <taxon>Streptosporangiaceae</taxon>
        <taxon>Planomonospora</taxon>
    </lineage>
</organism>
<proteinExistence type="predicted"/>
<gene>
    <name evidence="1" type="ORF">GCM10010466_40270</name>
</gene>